<accession>A0A9K3LZM0</accession>
<dbReference type="Pfam" id="PF00089">
    <property type="entry name" value="Trypsin"/>
    <property type="match status" value="1"/>
</dbReference>
<comment type="caution">
    <text evidence="5">The sequence shown here is derived from an EMBL/GenBank/DDBJ whole genome shotgun (WGS) entry which is preliminary data.</text>
</comment>
<evidence type="ECO:0000256" key="2">
    <source>
        <dbReference type="SAM" id="MobiDB-lite"/>
    </source>
</evidence>
<name>A0A9K3LZM0_9STRA</name>
<feature type="compositionally biased region" description="Low complexity" evidence="2">
    <location>
        <begin position="316"/>
        <end position="340"/>
    </location>
</feature>
<dbReference type="PROSITE" id="PS00134">
    <property type="entry name" value="TRYPSIN_HIS"/>
    <property type="match status" value="1"/>
</dbReference>
<evidence type="ECO:0000256" key="1">
    <source>
        <dbReference type="ARBA" id="ARBA00023157"/>
    </source>
</evidence>
<feature type="signal peptide" evidence="3">
    <location>
        <begin position="1"/>
        <end position="25"/>
    </location>
</feature>
<dbReference type="PANTHER" id="PTHR24276:SF91">
    <property type="entry name" value="AT26814P-RELATED"/>
    <property type="match status" value="1"/>
</dbReference>
<dbReference type="GO" id="GO:0004252">
    <property type="term" value="F:serine-type endopeptidase activity"/>
    <property type="evidence" value="ECO:0007669"/>
    <property type="project" value="InterPro"/>
</dbReference>
<feature type="region of interest" description="Disordered" evidence="2">
    <location>
        <begin position="308"/>
        <end position="344"/>
    </location>
</feature>
<keyword evidence="3" id="KW-0732">Signal</keyword>
<keyword evidence="1" id="KW-1015">Disulfide bond</keyword>
<dbReference type="GO" id="GO:0006508">
    <property type="term" value="P:proteolysis"/>
    <property type="evidence" value="ECO:0007669"/>
    <property type="project" value="InterPro"/>
</dbReference>
<dbReference type="EMBL" id="JAGRRH010000004">
    <property type="protein sequence ID" value="KAG7371049.1"/>
    <property type="molecule type" value="Genomic_DNA"/>
</dbReference>
<dbReference type="Proteomes" id="UP000693970">
    <property type="component" value="Unassembled WGS sequence"/>
</dbReference>
<evidence type="ECO:0000259" key="4">
    <source>
        <dbReference type="PROSITE" id="PS50240"/>
    </source>
</evidence>
<reference evidence="5" key="1">
    <citation type="journal article" date="2021" name="Sci. Rep.">
        <title>Diploid genomic architecture of Nitzschia inconspicua, an elite biomass production diatom.</title>
        <authorList>
            <person name="Oliver A."/>
            <person name="Podell S."/>
            <person name="Pinowska A."/>
            <person name="Traller J.C."/>
            <person name="Smith S.R."/>
            <person name="McClure R."/>
            <person name="Beliaev A."/>
            <person name="Bohutskyi P."/>
            <person name="Hill E.A."/>
            <person name="Rabines A."/>
            <person name="Zheng H."/>
            <person name="Allen L.Z."/>
            <person name="Kuo A."/>
            <person name="Grigoriev I.V."/>
            <person name="Allen A.E."/>
            <person name="Hazlebeck D."/>
            <person name="Allen E.E."/>
        </authorList>
    </citation>
    <scope>NUCLEOTIDE SEQUENCE</scope>
    <source>
        <strain evidence="5">Hildebrandi</strain>
    </source>
</reference>
<feature type="chain" id="PRO_5039930588" evidence="3">
    <location>
        <begin position="26"/>
        <end position="589"/>
    </location>
</feature>
<dbReference type="InterPro" id="IPR018114">
    <property type="entry name" value="TRYPSIN_HIS"/>
</dbReference>
<evidence type="ECO:0000313" key="6">
    <source>
        <dbReference type="Proteomes" id="UP000693970"/>
    </source>
</evidence>
<gene>
    <name evidence="5" type="ORF">IV203_019619</name>
</gene>
<dbReference type="OrthoDB" id="104223at2759"/>
<proteinExistence type="predicted"/>
<dbReference type="InterPro" id="IPR050430">
    <property type="entry name" value="Peptidase_S1"/>
</dbReference>
<dbReference type="PROSITE" id="PS50240">
    <property type="entry name" value="TRYPSIN_DOM"/>
    <property type="match status" value="1"/>
</dbReference>
<dbReference type="PANTHER" id="PTHR24276">
    <property type="entry name" value="POLYSERASE-RELATED"/>
    <property type="match status" value="1"/>
</dbReference>
<organism evidence="5 6">
    <name type="scientific">Nitzschia inconspicua</name>
    <dbReference type="NCBI Taxonomy" id="303405"/>
    <lineage>
        <taxon>Eukaryota</taxon>
        <taxon>Sar</taxon>
        <taxon>Stramenopiles</taxon>
        <taxon>Ochrophyta</taxon>
        <taxon>Bacillariophyta</taxon>
        <taxon>Bacillariophyceae</taxon>
        <taxon>Bacillariophycidae</taxon>
        <taxon>Bacillariales</taxon>
        <taxon>Bacillariaceae</taxon>
        <taxon>Nitzschia</taxon>
    </lineage>
</organism>
<reference evidence="5" key="2">
    <citation type="submission" date="2021-04" db="EMBL/GenBank/DDBJ databases">
        <authorList>
            <person name="Podell S."/>
        </authorList>
    </citation>
    <scope>NUCLEOTIDE SEQUENCE</scope>
    <source>
        <strain evidence="5">Hildebrandi</strain>
    </source>
</reference>
<evidence type="ECO:0000313" key="5">
    <source>
        <dbReference type="EMBL" id="KAG7371049.1"/>
    </source>
</evidence>
<sequence length="589" mass="64431">MTLFFTLVQAANILLAIIHIPLTSSFGDFRYGAELSPTSQEENPRRLRGRSQDQTINLTSDLNVTGRIINGEEVGSPERFPYFVALLNSRYHHVCGGSLIAPDTVLTAAHCKDGGLRYAVVGQYSTSSRAENEVIPIRSIHPHELFGMSGLSYDHMIVMLKTKSTKVKPVKVNFDPNFPGDGDVITVIGFGETEYGYLSSKLKSMDGDYISNEQCDAEISNMIEDDMICIAGRDDTQQCKGDSGSPWIIQDPTGSGNHENDIQVASVSWGVKGCVTGRPGVGTRTTATDLITRVTCSESLEPPSYFECSNPFTKQSSNPSAAPSTTSSLPPSGLPSSVVGAFPTQPPSNYPTQFDNLMVELIIYFDPYPQETSWLIKDATTGQIYGEIPPGSYVEVDHVVENISLPRGGDFVFVLRDTAADGIMGFGHVFEIRVANEDGGGVPLLQGDGNFGEELQTSFSIPATISFPTASPVAPTSSPAPTAFTVTILFTIWFDYWHEETSWKIIDANDEDIVYKEVPFGHYKFGQSVTEEIQLPPSQKYTLIVADYYGDGISSQGYRLWEEDGNKTLISADGNFGSERRHVFWLDSP</sequence>
<feature type="domain" description="Peptidase S1" evidence="4">
    <location>
        <begin position="68"/>
        <end position="307"/>
    </location>
</feature>
<evidence type="ECO:0000256" key="3">
    <source>
        <dbReference type="SAM" id="SignalP"/>
    </source>
</evidence>
<dbReference type="SMART" id="SM00020">
    <property type="entry name" value="Tryp_SPc"/>
    <property type="match status" value="1"/>
</dbReference>
<dbReference type="AlphaFoldDB" id="A0A9K3LZM0"/>
<dbReference type="InterPro" id="IPR001254">
    <property type="entry name" value="Trypsin_dom"/>
</dbReference>
<keyword evidence="6" id="KW-1185">Reference proteome</keyword>
<protein>
    <submittedName>
        <fullName evidence="5">Peptidase S1 and S6 chymotrypsin/Hap family protein</fullName>
    </submittedName>
</protein>
<dbReference type="CDD" id="cd00190">
    <property type="entry name" value="Tryp_SPc"/>
    <property type="match status" value="1"/>
</dbReference>